<keyword evidence="4 5" id="KW-0732">Signal</keyword>
<name>A0A6G0K893_9STRA</name>
<dbReference type="InterPro" id="IPR031825">
    <property type="entry name" value="RXLR"/>
</dbReference>
<evidence type="ECO:0000313" key="6">
    <source>
        <dbReference type="EMBL" id="KAE9080181.1"/>
    </source>
</evidence>
<dbReference type="Proteomes" id="UP000488956">
    <property type="component" value="Unassembled WGS sequence"/>
</dbReference>
<evidence type="ECO:0008006" key="8">
    <source>
        <dbReference type="Google" id="ProtNLM"/>
    </source>
</evidence>
<sequence>MRPESIVLLVAAALLACVDAASAATASKSTTAAFSGMTHSFSDNQDIISTRRFLRTSEAANEDDEERAGLDAITRLIKAGASKVVDTTKLNSWLLRNKDGVQVLNKLKLGDDIAAALKNKKLDTLSKYITMFNEKHPNSKISLIGTLTAHYGDDVVAKALVSAQTHVNTEALSSQLRTEQLAAWLKNDKSVVDVFKLLNLGDDGYSALTSRKLEVLEDYIGLFNREKSAQKTLLTTLTAGFGGERRLAELLVVAKAIPFTREKAKGMESALFDKWLASKLHPDTVLKNLRLDGNVRDALSNLNVHTLANYISAFNEKNPGSEVSLLGTLTAHYGDDVVAKALVSARTAPITERMATRLQSQQLEGWLKSGKSVDDVYALLKLKQDGLAAVVSRKLEMLDDYIKLFNREKSADESVVKAMATGFGGEDKLATALENARLHPLMNAKATKLQNAQFALWLDEGYDSISVLTKVFKVEDASLAGASRSQKSIANQFKAFYERDMRVPNVVKPRRS</sequence>
<dbReference type="PROSITE" id="PS51257">
    <property type="entry name" value="PROKAR_LIPOPROTEIN"/>
    <property type="match status" value="1"/>
</dbReference>
<evidence type="ECO:0000313" key="7">
    <source>
        <dbReference type="Proteomes" id="UP000488956"/>
    </source>
</evidence>
<dbReference type="Pfam" id="PF16810">
    <property type="entry name" value="RXLR"/>
    <property type="match status" value="1"/>
</dbReference>
<comment type="caution">
    <text evidence="6">The sequence shown here is derived from an EMBL/GenBank/DDBJ whole genome shotgun (WGS) entry which is preliminary data.</text>
</comment>
<feature type="chain" id="PRO_5026278744" description="RxLR effector protein" evidence="5">
    <location>
        <begin position="24"/>
        <end position="512"/>
    </location>
</feature>
<evidence type="ECO:0000256" key="5">
    <source>
        <dbReference type="SAM" id="SignalP"/>
    </source>
</evidence>
<evidence type="ECO:0000256" key="1">
    <source>
        <dbReference type="ARBA" id="ARBA00004613"/>
    </source>
</evidence>
<dbReference type="EMBL" id="QXFX01002146">
    <property type="protein sequence ID" value="KAE9080181.1"/>
    <property type="molecule type" value="Genomic_DNA"/>
</dbReference>
<protein>
    <recommendedName>
        <fullName evidence="8">RxLR effector protein</fullName>
    </recommendedName>
</protein>
<dbReference type="GO" id="GO:0005576">
    <property type="term" value="C:extracellular region"/>
    <property type="evidence" value="ECO:0007669"/>
    <property type="project" value="UniProtKB-SubCell"/>
</dbReference>
<accession>A0A6G0K893</accession>
<keyword evidence="3" id="KW-0964">Secreted</keyword>
<evidence type="ECO:0000256" key="3">
    <source>
        <dbReference type="ARBA" id="ARBA00022525"/>
    </source>
</evidence>
<gene>
    <name evidence="6" type="ORF">PF010_g22478</name>
</gene>
<organism evidence="6 7">
    <name type="scientific">Phytophthora fragariae</name>
    <dbReference type="NCBI Taxonomy" id="53985"/>
    <lineage>
        <taxon>Eukaryota</taxon>
        <taxon>Sar</taxon>
        <taxon>Stramenopiles</taxon>
        <taxon>Oomycota</taxon>
        <taxon>Peronosporomycetes</taxon>
        <taxon>Peronosporales</taxon>
        <taxon>Peronosporaceae</taxon>
        <taxon>Phytophthora</taxon>
    </lineage>
</organism>
<evidence type="ECO:0000256" key="4">
    <source>
        <dbReference type="ARBA" id="ARBA00022729"/>
    </source>
</evidence>
<comment type="subcellular location">
    <subcellularLocation>
        <location evidence="1">Secreted</location>
    </subcellularLocation>
</comment>
<reference evidence="6 7" key="1">
    <citation type="submission" date="2018-09" db="EMBL/GenBank/DDBJ databases">
        <title>Genomic investigation of the strawberry pathogen Phytophthora fragariae indicates pathogenicity is determined by transcriptional variation in three key races.</title>
        <authorList>
            <person name="Adams T.M."/>
            <person name="Armitage A.D."/>
            <person name="Sobczyk M.K."/>
            <person name="Bates H.J."/>
            <person name="Dunwell J.M."/>
            <person name="Nellist C.F."/>
            <person name="Harrison R.J."/>
        </authorList>
    </citation>
    <scope>NUCLEOTIDE SEQUENCE [LARGE SCALE GENOMIC DNA]</scope>
    <source>
        <strain evidence="6 7">ONT-3</strain>
    </source>
</reference>
<dbReference type="AlphaFoldDB" id="A0A6G0K893"/>
<feature type="signal peptide" evidence="5">
    <location>
        <begin position="1"/>
        <end position="23"/>
    </location>
</feature>
<comment type="similarity">
    <text evidence="2">Belongs to the RxLR effector family.</text>
</comment>
<proteinExistence type="inferred from homology"/>
<evidence type="ECO:0000256" key="2">
    <source>
        <dbReference type="ARBA" id="ARBA00010400"/>
    </source>
</evidence>